<evidence type="ECO:0000313" key="3">
    <source>
        <dbReference type="EMBL" id="CAF1013423.1"/>
    </source>
</evidence>
<evidence type="ECO:0000256" key="1">
    <source>
        <dbReference type="SAM" id="SignalP"/>
    </source>
</evidence>
<dbReference type="Proteomes" id="UP000663845">
    <property type="component" value="Unassembled WGS sequence"/>
</dbReference>
<feature type="chain" id="PRO_5036410222" evidence="1">
    <location>
        <begin position="20"/>
        <end position="208"/>
    </location>
</feature>
<feature type="signal peptide" evidence="1">
    <location>
        <begin position="1"/>
        <end position="19"/>
    </location>
</feature>
<comment type="caution">
    <text evidence="3">The sequence shown here is derived from an EMBL/GenBank/DDBJ whole genome shotgun (WGS) entry which is preliminary data.</text>
</comment>
<reference evidence="3" key="1">
    <citation type="submission" date="2021-02" db="EMBL/GenBank/DDBJ databases">
        <authorList>
            <person name="Nowell W R."/>
        </authorList>
    </citation>
    <scope>NUCLEOTIDE SEQUENCE</scope>
</reference>
<dbReference type="EMBL" id="CAJNOG010000013">
    <property type="protein sequence ID" value="CAF0752419.1"/>
    <property type="molecule type" value="Genomic_DNA"/>
</dbReference>
<evidence type="ECO:0000313" key="2">
    <source>
        <dbReference type="EMBL" id="CAF0752419.1"/>
    </source>
</evidence>
<dbReference type="Proteomes" id="UP000663844">
    <property type="component" value="Unassembled WGS sequence"/>
</dbReference>
<evidence type="ECO:0000313" key="4">
    <source>
        <dbReference type="EMBL" id="CAF3715974.1"/>
    </source>
</evidence>
<dbReference type="Proteomes" id="UP000663891">
    <property type="component" value="Unassembled WGS sequence"/>
</dbReference>
<evidence type="ECO:0000313" key="6">
    <source>
        <dbReference type="Proteomes" id="UP000663891"/>
    </source>
</evidence>
<accession>A0A814HS43</accession>
<dbReference type="Proteomes" id="UP000663881">
    <property type="component" value="Unassembled WGS sequence"/>
</dbReference>
<keyword evidence="1" id="KW-0732">Signal</keyword>
<protein>
    <submittedName>
        <fullName evidence="3">Uncharacterized protein</fullName>
    </submittedName>
</protein>
<dbReference type="EMBL" id="CAJOAZ010000805">
    <property type="protein sequence ID" value="CAF3715974.1"/>
    <property type="molecule type" value="Genomic_DNA"/>
</dbReference>
<name>A0A814HS43_9BILA</name>
<dbReference type="AlphaFoldDB" id="A0A814HS43"/>
<proteinExistence type="predicted"/>
<gene>
    <name evidence="2" type="ORF">JYZ213_LOCUS2570</name>
    <name evidence="5" type="ORF">OKA104_LOCUS20697</name>
    <name evidence="4" type="ORF">OXD698_LOCUS13300</name>
    <name evidence="3" type="ORF">VCS650_LOCUS15393</name>
</gene>
<organism evidence="3 6">
    <name type="scientific">Adineta steineri</name>
    <dbReference type="NCBI Taxonomy" id="433720"/>
    <lineage>
        <taxon>Eukaryota</taxon>
        <taxon>Metazoa</taxon>
        <taxon>Spiralia</taxon>
        <taxon>Gnathifera</taxon>
        <taxon>Rotifera</taxon>
        <taxon>Eurotatoria</taxon>
        <taxon>Bdelloidea</taxon>
        <taxon>Adinetida</taxon>
        <taxon>Adinetidae</taxon>
        <taxon>Adineta</taxon>
    </lineage>
</organism>
<sequence length="208" mass="24069">MTKAILFVLLLIGIYQINATIPLSTLKSDAKELTSIFKEYLNIPTFGKFHKQYRETACNYMKKCCPSLRPSYFSILTNGTLDSECSKHGSFMPKGSSGVQCLMIKNEYYQMKRNPIANQSAPLLSHDKQTVEYQSKIIMTAEKVCSQNELEHYVCDSDDLSRYLSCNLKVLQKISEDDGKKYYKRFIQLWKTTESKDNQKLTEYFSKH</sequence>
<evidence type="ECO:0000313" key="5">
    <source>
        <dbReference type="EMBL" id="CAF3837688.1"/>
    </source>
</evidence>
<dbReference type="EMBL" id="CAJNON010000133">
    <property type="protein sequence ID" value="CAF1013423.1"/>
    <property type="molecule type" value="Genomic_DNA"/>
</dbReference>
<dbReference type="EMBL" id="CAJOAY010001397">
    <property type="protein sequence ID" value="CAF3837688.1"/>
    <property type="molecule type" value="Genomic_DNA"/>
</dbReference>
<dbReference type="OrthoDB" id="10404103at2759"/>